<comment type="caution">
    <text evidence="2">The sequence shown here is derived from an EMBL/GenBank/DDBJ whole genome shotgun (WGS) entry which is preliminary data.</text>
</comment>
<dbReference type="GO" id="GO:0003677">
    <property type="term" value="F:DNA binding"/>
    <property type="evidence" value="ECO:0007669"/>
    <property type="project" value="UniProtKB-KW"/>
</dbReference>
<dbReference type="InterPro" id="IPR000477">
    <property type="entry name" value="RT_dom"/>
</dbReference>
<proteinExistence type="predicted"/>
<organism evidence="2 3">
    <name type="scientific">Alteromonas australica</name>
    <dbReference type="NCBI Taxonomy" id="589873"/>
    <lineage>
        <taxon>Bacteria</taxon>
        <taxon>Pseudomonadati</taxon>
        <taxon>Pseudomonadota</taxon>
        <taxon>Gammaproteobacteria</taxon>
        <taxon>Alteromonadales</taxon>
        <taxon>Alteromonadaceae</taxon>
        <taxon>Alteromonas/Salinimonas group</taxon>
        <taxon>Alteromonas</taxon>
    </lineage>
</organism>
<sequence>MSRKSKKQFINKNDAYRALLTDTLPYEVPFKFSNSGFYKALRDNDDKLNFPFPLNSVKKKVYSIPYNYKIKKDENSYRTLSVIHPLHQIECSKFYSNFEQVILNLTANNKYSLRYPSDIGSYYYEKNKKTEDKDVEWGAVDNNSESKLTSSSYFSYEKYNFMYKFYESYEFHRLERKFQNLLRMDISKCFHHIYTHSMSWAVKGKNFSKNYVNADTFDGGFDKLMQLMNYNETNGILIGPEISRVFSEIILQSIDTKVDNALSSNELTRGVDYEIRRYIDDYFIFSNNKSVSETIAQILEKNLSEFKLYINESKTISVNRPFMTGETIAKIEIGKTIDHYFSQLVNFKQDNDYSEEELLKKIWNKSSLSNSFIRDVKAIVKKNEISFDAVISFSISILIKLLKKVLNAIKNHKAAVDIKDLEKLKIFVLETTFFIFAMSPKSRSSYLICRLINLLKEEPKDGSDDSNINKAIFDEITSLIQSSSHQNQGKITNI</sequence>
<dbReference type="CDD" id="cd01646">
    <property type="entry name" value="RT_Bac_retron_I"/>
    <property type="match status" value="1"/>
</dbReference>
<name>A0A358E060_9ALTE</name>
<dbReference type="NCBIfam" id="NF041748">
    <property type="entry name" value="Drt3b"/>
    <property type="match status" value="1"/>
</dbReference>
<gene>
    <name evidence="2" type="ORF">DEB45_11310</name>
</gene>
<evidence type="ECO:0000259" key="1">
    <source>
        <dbReference type="PROSITE" id="PS50878"/>
    </source>
</evidence>
<evidence type="ECO:0000313" key="3">
    <source>
        <dbReference type="Proteomes" id="UP000264779"/>
    </source>
</evidence>
<keyword evidence="2" id="KW-0238">DNA-binding</keyword>
<reference evidence="2 3" key="1">
    <citation type="journal article" date="2018" name="Nat. Biotechnol.">
        <title>A standardized bacterial taxonomy based on genome phylogeny substantially revises the tree of life.</title>
        <authorList>
            <person name="Parks D.H."/>
            <person name="Chuvochina M."/>
            <person name="Waite D.W."/>
            <person name="Rinke C."/>
            <person name="Skarshewski A."/>
            <person name="Chaumeil P.A."/>
            <person name="Hugenholtz P."/>
        </authorList>
    </citation>
    <scope>NUCLEOTIDE SEQUENCE [LARGE SCALE GENOMIC DNA]</scope>
    <source>
        <strain evidence="2">UBA11621</strain>
    </source>
</reference>
<dbReference type="AlphaFoldDB" id="A0A358E060"/>
<protein>
    <submittedName>
        <fullName evidence="2">DNA-binding protein</fullName>
    </submittedName>
</protein>
<evidence type="ECO:0000313" key="2">
    <source>
        <dbReference type="EMBL" id="HBU51838.1"/>
    </source>
</evidence>
<dbReference type="PROSITE" id="PS50878">
    <property type="entry name" value="RT_POL"/>
    <property type="match status" value="1"/>
</dbReference>
<dbReference type="RefSeq" id="WP_272965246.1">
    <property type="nucleotide sequence ID" value="NZ_DCBZ01000035.1"/>
</dbReference>
<dbReference type="Pfam" id="PF00078">
    <property type="entry name" value="RVT_1"/>
    <property type="match status" value="1"/>
</dbReference>
<accession>A0A358E060</accession>
<feature type="domain" description="Reverse transcriptase" evidence="1">
    <location>
        <begin position="45"/>
        <end position="328"/>
    </location>
</feature>
<dbReference type="EMBL" id="DONK01000166">
    <property type="protein sequence ID" value="HBU51838.1"/>
    <property type="molecule type" value="Genomic_DNA"/>
</dbReference>
<feature type="non-terminal residue" evidence="2">
    <location>
        <position position="494"/>
    </location>
</feature>
<dbReference type="Proteomes" id="UP000264779">
    <property type="component" value="Unassembled WGS sequence"/>
</dbReference>